<accession>A0A381WDG6</accession>
<dbReference type="AlphaFoldDB" id="A0A381WDG6"/>
<proteinExistence type="predicted"/>
<feature type="transmembrane region" description="Helical" evidence="1">
    <location>
        <begin position="62"/>
        <end position="84"/>
    </location>
</feature>
<dbReference type="EMBL" id="UINC01011440">
    <property type="protein sequence ID" value="SVA50504.1"/>
    <property type="molecule type" value="Genomic_DNA"/>
</dbReference>
<organism evidence="2">
    <name type="scientific">marine metagenome</name>
    <dbReference type="NCBI Taxonomy" id="408172"/>
    <lineage>
        <taxon>unclassified sequences</taxon>
        <taxon>metagenomes</taxon>
        <taxon>ecological metagenomes</taxon>
    </lineage>
</organism>
<reference evidence="2" key="1">
    <citation type="submission" date="2018-05" db="EMBL/GenBank/DDBJ databases">
        <authorList>
            <person name="Lanie J.A."/>
            <person name="Ng W.-L."/>
            <person name="Kazmierczak K.M."/>
            <person name="Andrzejewski T.M."/>
            <person name="Davidsen T.M."/>
            <person name="Wayne K.J."/>
            <person name="Tettelin H."/>
            <person name="Glass J.I."/>
            <person name="Rusch D."/>
            <person name="Podicherti R."/>
            <person name="Tsui H.-C.T."/>
            <person name="Winkler M.E."/>
        </authorList>
    </citation>
    <scope>NUCLEOTIDE SEQUENCE</scope>
</reference>
<keyword evidence="1" id="KW-0472">Membrane</keyword>
<keyword evidence="1" id="KW-0812">Transmembrane</keyword>
<feature type="transmembrane region" description="Helical" evidence="1">
    <location>
        <begin position="12"/>
        <end position="36"/>
    </location>
</feature>
<keyword evidence="1" id="KW-1133">Transmembrane helix</keyword>
<name>A0A381WDG6_9ZZZZ</name>
<protein>
    <submittedName>
        <fullName evidence="2">Uncharacterized protein</fullName>
    </submittedName>
</protein>
<gene>
    <name evidence="2" type="ORF">METZ01_LOCUS103358</name>
</gene>
<evidence type="ECO:0000313" key="2">
    <source>
        <dbReference type="EMBL" id="SVA50504.1"/>
    </source>
</evidence>
<sequence length="96" mass="9990">MKITKIDMWSAANFLGLMGVATGAIKGVILPVLAFIGSGAMGDVDAGIAKVSTTVSADLGSVVAFGIAGWVGGWVYAWIANWVLKWTKGLRFETGK</sequence>
<evidence type="ECO:0000256" key="1">
    <source>
        <dbReference type="SAM" id="Phobius"/>
    </source>
</evidence>